<dbReference type="SUPFAM" id="SSF52540">
    <property type="entry name" value="P-loop containing nucleoside triphosphate hydrolases"/>
    <property type="match status" value="1"/>
</dbReference>
<evidence type="ECO:0000313" key="4">
    <source>
        <dbReference type="Proteomes" id="UP000015527"/>
    </source>
</evidence>
<dbReference type="CDD" id="cd05387">
    <property type="entry name" value="BY-kinase"/>
    <property type="match status" value="1"/>
</dbReference>
<reference evidence="3 4" key="1">
    <citation type="journal article" date="2013" name="Genome Announc.">
        <title>Genome Sequence of Novosphingobium lindaniclasticum LE124T, Isolated from a Hexachlorocyclohexane Dumpsite.</title>
        <authorList>
            <person name="Saxena A."/>
            <person name="Nayyar N."/>
            <person name="Sangwan N."/>
            <person name="Kumari R."/>
            <person name="Khurana J.P."/>
            <person name="Lal R."/>
        </authorList>
    </citation>
    <scope>NUCLEOTIDE SEQUENCE [LARGE SCALE GENOMIC DNA]</scope>
    <source>
        <strain evidence="3 4">LE124</strain>
    </source>
</reference>
<evidence type="ECO:0008006" key="5">
    <source>
        <dbReference type="Google" id="ProtNLM"/>
    </source>
</evidence>
<keyword evidence="4" id="KW-1185">Reference proteome</keyword>
<evidence type="ECO:0000313" key="3">
    <source>
        <dbReference type="EMBL" id="EQB15322.1"/>
    </source>
</evidence>
<dbReference type="GO" id="GO:0005886">
    <property type="term" value="C:plasma membrane"/>
    <property type="evidence" value="ECO:0007669"/>
    <property type="project" value="TreeGrafter"/>
</dbReference>
<dbReference type="EMBL" id="ATHL01000076">
    <property type="protein sequence ID" value="EQB15322.1"/>
    <property type="molecule type" value="Genomic_DNA"/>
</dbReference>
<sequence length="271" mass="28687">MARGSAGGGPMNAEPDIPSLRRRAGEQVAALVALDASHLAAHRIFGFGQMSDQLYPFFMIRSALLAHAERTGHRVFAVTSVEAGNGKTHVAANLAAVLSRVRPTVLVELDLRRPTLGARLGLCGEAPGIDDYLGGEAAWRDTAAPIEGFDLTVHRVRRAHADAEQLLASPRLTHALKRLAGDDPAALCIIDTPPALIGDDLVHIAPAADGVLLVAQEGRSRKSGVLEVSGALGSTPIVGSILNMSLSQPAPRSGYGYSERYYRRRKDAPSI</sequence>
<dbReference type="eggNOG" id="COG0489">
    <property type="taxonomic scope" value="Bacteria"/>
</dbReference>
<dbReference type="GO" id="GO:0004713">
    <property type="term" value="F:protein tyrosine kinase activity"/>
    <property type="evidence" value="ECO:0007669"/>
    <property type="project" value="TreeGrafter"/>
</dbReference>
<dbReference type="AlphaFoldDB" id="T0HQL0"/>
<gene>
    <name evidence="3" type="ORF">L284_11845</name>
</gene>
<dbReference type="Gene3D" id="3.40.50.300">
    <property type="entry name" value="P-loop containing nucleotide triphosphate hydrolases"/>
    <property type="match status" value="1"/>
</dbReference>
<keyword evidence="1" id="KW-0547">Nucleotide-binding</keyword>
<dbReference type="InterPro" id="IPR027417">
    <property type="entry name" value="P-loop_NTPase"/>
</dbReference>
<dbReference type="PATRIC" id="fig|1096930.3.peg.2357"/>
<evidence type="ECO:0000256" key="2">
    <source>
        <dbReference type="ARBA" id="ARBA00022840"/>
    </source>
</evidence>
<dbReference type="Proteomes" id="UP000015527">
    <property type="component" value="Unassembled WGS sequence"/>
</dbReference>
<evidence type="ECO:0000256" key="1">
    <source>
        <dbReference type="ARBA" id="ARBA00022741"/>
    </source>
</evidence>
<protein>
    <recommendedName>
        <fullName evidence="5">CobQ/CobB/MinD/ParA nucleotide binding domain-containing protein</fullName>
    </recommendedName>
</protein>
<proteinExistence type="predicted"/>
<organism evidence="3 4">
    <name type="scientific">Novosphingobium lindaniclasticum LE124</name>
    <dbReference type="NCBI Taxonomy" id="1096930"/>
    <lineage>
        <taxon>Bacteria</taxon>
        <taxon>Pseudomonadati</taxon>
        <taxon>Pseudomonadota</taxon>
        <taxon>Alphaproteobacteria</taxon>
        <taxon>Sphingomonadales</taxon>
        <taxon>Sphingomonadaceae</taxon>
        <taxon>Novosphingobium</taxon>
    </lineage>
</organism>
<accession>T0HQL0</accession>
<dbReference type="InterPro" id="IPR050445">
    <property type="entry name" value="Bact_polysacc_biosynth/exp"/>
</dbReference>
<dbReference type="InterPro" id="IPR005702">
    <property type="entry name" value="Wzc-like_C"/>
</dbReference>
<dbReference type="PANTHER" id="PTHR32309">
    <property type="entry name" value="TYROSINE-PROTEIN KINASE"/>
    <property type="match status" value="1"/>
</dbReference>
<dbReference type="PANTHER" id="PTHR32309:SF13">
    <property type="entry name" value="FERRIC ENTEROBACTIN TRANSPORT PROTEIN FEPE"/>
    <property type="match status" value="1"/>
</dbReference>
<name>T0HQL0_9SPHN</name>
<keyword evidence="2" id="KW-0067">ATP-binding</keyword>
<comment type="caution">
    <text evidence="3">The sequence shown here is derived from an EMBL/GenBank/DDBJ whole genome shotgun (WGS) entry which is preliminary data.</text>
</comment>